<protein>
    <submittedName>
        <fullName evidence="1">Uncharacterized protein</fullName>
    </submittedName>
</protein>
<gene>
    <name evidence="1" type="ORF">METZ01_LOCUS446799</name>
</gene>
<dbReference type="EMBL" id="UINC01183270">
    <property type="protein sequence ID" value="SVD93945.1"/>
    <property type="molecule type" value="Genomic_DNA"/>
</dbReference>
<proteinExistence type="predicted"/>
<dbReference type="AlphaFoldDB" id="A0A382ZFR3"/>
<name>A0A382ZFR3_9ZZZZ</name>
<organism evidence="1">
    <name type="scientific">marine metagenome</name>
    <dbReference type="NCBI Taxonomy" id="408172"/>
    <lineage>
        <taxon>unclassified sequences</taxon>
        <taxon>metagenomes</taxon>
        <taxon>ecological metagenomes</taxon>
    </lineage>
</organism>
<accession>A0A382ZFR3</accession>
<reference evidence="1" key="1">
    <citation type="submission" date="2018-05" db="EMBL/GenBank/DDBJ databases">
        <authorList>
            <person name="Lanie J.A."/>
            <person name="Ng W.-L."/>
            <person name="Kazmierczak K.M."/>
            <person name="Andrzejewski T.M."/>
            <person name="Davidsen T.M."/>
            <person name="Wayne K.J."/>
            <person name="Tettelin H."/>
            <person name="Glass J.I."/>
            <person name="Rusch D."/>
            <person name="Podicherti R."/>
            <person name="Tsui H.-C.T."/>
            <person name="Winkler M.E."/>
        </authorList>
    </citation>
    <scope>NUCLEOTIDE SEQUENCE</scope>
</reference>
<evidence type="ECO:0000313" key="1">
    <source>
        <dbReference type="EMBL" id="SVD93945.1"/>
    </source>
</evidence>
<sequence>MSARAGGVLKLWYGAGEGSVHSSPLALYQG</sequence>
<feature type="non-terminal residue" evidence="1">
    <location>
        <position position="30"/>
    </location>
</feature>